<reference evidence="1 2" key="2">
    <citation type="submission" date="2018-11" db="EMBL/GenBank/DDBJ databases">
        <authorList>
            <consortium name="Pathogen Informatics"/>
        </authorList>
    </citation>
    <scope>NUCLEOTIDE SEQUENCE [LARGE SCALE GENOMIC DNA]</scope>
</reference>
<keyword evidence="2" id="KW-1185">Reference proteome</keyword>
<gene>
    <name evidence="1" type="ORF">SBAD_LOCUS650</name>
</gene>
<protein>
    <submittedName>
        <fullName evidence="3">Rab-GAP TBC domain-containing protein</fullName>
    </submittedName>
</protein>
<evidence type="ECO:0000313" key="3">
    <source>
        <dbReference type="WBParaSite" id="SBAD_0000067301-mRNA-1"/>
    </source>
</evidence>
<dbReference type="WBParaSite" id="SBAD_0000067301-mRNA-1">
    <property type="protein sequence ID" value="SBAD_0000067301-mRNA-1"/>
    <property type="gene ID" value="SBAD_0000067301"/>
</dbReference>
<dbReference type="AlphaFoldDB" id="A0A183IAK6"/>
<evidence type="ECO:0000313" key="2">
    <source>
        <dbReference type="Proteomes" id="UP000270296"/>
    </source>
</evidence>
<organism evidence="3">
    <name type="scientific">Soboliphyme baturini</name>
    <dbReference type="NCBI Taxonomy" id="241478"/>
    <lineage>
        <taxon>Eukaryota</taxon>
        <taxon>Metazoa</taxon>
        <taxon>Ecdysozoa</taxon>
        <taxon>Nematoda</taxon>
        <taxon>Enoplea</taxon>
        <taxon>Dorylaimia</taxon>
        <taxon>Dioctophymatida</taxon>
        <taxon>Dioctophymatoidea</taxon>
        <taxon>Soboliphymatidae</taxon>
        <taxon>Soboliphyme</taxon>
    </lineage>
</organism>
<reference evidence="3" key="1">
    <citation type="submission" date="2016-06" db="UniProtKB">
        <authorList>
            <consortium name="WormBaseParasite"/>
        </authorList>
    </citation>
    <scope>IDENTIFICATION</scope>
</reference>
<sequence length="69" mass="7471">MGMGGTVKIEKIKSLLQDADPGRGALKQLALSTGGFVSDAFRQTIWPLILDADEDEDSSEPELDPRVLK</sequence>
<dbReference type="Gene3D" id="1.10.8.1310">
    <property type="match status" value="1"/>
</dbReference>
<dbReference type="Proteomes" id="UP000270296">
    <property type="component" value="Unassembled WGS sequence"/>
</dbReference>
<accession>A0A183IAK6</accession>
<name>A0A183IAK6_9BILA</name>
<proteinExistence type="predicted"/>
<dbReference type="EMBL" id="UZAM01002567">
    <property type="protein sequence ID" value="VDO86464.1"/>
    <property type="molecule type" value="Genomic_DNA"/>
</dbReference>
<evidence type="ECO:0000313" key="1">
    <source>
        <dbReference type="EMBL" id="VDO86464.1"/>
    </source>
</evidence>